<dbReference type="EMBL" id="RWGY01000045">
    <property type="protein sequence ID" value="TVU07210.1"/>
    <property type="molecule type" value="Genomic_DNA"/>
</dbReference>
<feature type="non-terminal residue" evidence="1">
    <location>
        <position position="1"/>
    </location>
</feature>
<dbReference type="Gramene" id="TVU07210">
    <property type="protein sequence ID" value="TVU07210"/>
    <property type="gene ID" value="EJB05_47254"/>
</dbReference>
<dbReference type="AlphaFoldDB" id="A0A5J9T716"/>
<accession>A0A5J9T716</accession>
<evidence type="ECO:0000313" key="1">
    <source>
        <dbReference type="EMBL" id="TVU07210.1"/>
    </source>
</evidence>
<evidence type="ECO:0000313" key="2">
    <source>
        <dbReference type="Proteomes" id="UP000324897"/>
    </source>
</evidence>
<dbReference type="Proteomes" id="UP000324897">
    <property type="component" value="Unassembled WGS sequence"/>
</dbReference>
<keyword evidence="2" id="KW-1185">Reference proteome</keyword>
<comment type="caution">
    <text evidence="1">The sequence shown here is derived from an EMBL/GenBank/DDBJ whole genome shotgun (WGS) entry which is preliminary data.</text>
</comment>
<reference evidence="1 2" key="1">
    <citation type="journal article" date="2019" name="Sci. Rep.">
        <title>A high-quality genome of Eragrostis curvula grass provides insights into Poaceae evolution and supports new strategies to enhance forage quality.</title>
        <authorList>
            <person name="Carballo J."/>
            <person name="Santos B.A.C.M."/>
            <person name="Zappacosta D."/>
            <person name="Garbus I."/>
            <person name="Selva J.P."/>
            <person name="Gallo C.A."/>
            <person name="Diaz A."/>
            <person name="Albertini E."/>
            <person name="Caccamo M."/>
            <person name="Echenique V."/>
        </authorList>
    </citation>
    <scope>NUCLEOTIDE SEQUENCE [LARGE SCALE GENOMIC DNA]</scope>
    <source>
        <strain evidence="2">cv. Victoria</strain>
        <tissue evidence="1">Leaf</tissue>
    </source>
</reference>
<organism evidence="1 2">
    <name type="scientific">Eragrostis curvula</name>
    <name type="common">weeping love grass</name>
    <dbReference type="NCBI Taxonomy" id="38414"/>
    <lineage>
        <taxon>Eukaryota</taxon>
        <taxon>Viridiplantae</taxon>
        <taxon>Streptophyta</taxon>
        <taxon>Embryophyta</taxon>
        <taxon>Tracheophyta</taxon>
        <taxon>Spermatophyta</taxon>
        <taxon>Magnoliopsida</taxon>
        <taxon>Liliopsida</taxon>
        <taxon>Poales</taxon>
        <taxon>Poaceae</taxon>
        <taxon>PACMAD clade</taxon>
        <taxon>Chloridoideae</taxon>
        <taxon>Eragrostideae</taxon>
        <taxon>Eragrostidinae</taxon>
        <taxon>Eragrostis</taxon>
    </lineage>
</organism>
<sequence>MIHWCNLPVPSPFHVAPPLPQEPQRFKDPRLPLAIMTGLVGMQVFFLHTTCTHLQLGILLGQPLNNELSKLNHKVDHCKLKAEEHNPALGYGMLLAHVLMFYQGMDHMSNSTVTPLTWCLIVDCLFISRNSIVYCVPIAKLILKSVLPLYCIIKITSMPYIL</sequence>
<proteinExistence type="predicted"/>
<name>A0A5J9T716_9POAL</name>
<gene>
    <name evidence="1" type="ORF">EJB05_47254</name>
</gene>
<protein>
    <submittedName>
        <fullName evidence="1">Uncharacterized protein</fullName>
    </submittedName>
</protein>